<accession>A0A918KKW3</accession>
<name>A0A918KKW3_9GAMM</name>
<dbReference type="InterPro" id="IPR001054">
    <property type="entry name" value="A/G_cyclase"/>
</dbReference>
<comment type="caution">
    <text evidence="3">The sequence shown here is derived from an EMBL/GenBank/DDBJ whole genome shotgun (WGS) entry which is preliminary data.</text>
</comment>
<evidence type="ECO:0000256" key="1">
    <source>
        <dbReference type="SAM" id="Phobius"/>
    </source>
</evidence>
<dbReference type="PANTHER" id="PTHR43081:SF18">
    <property type="entry name" value="BLL7624 PROTEIN"/>
    <property type="match status" value="1"/>
</dbReference>
<dbReference type="PANTHER" id="PTHR43081">
    <property type="entry name" value="ADENYLATE CYCLASE, TERMINAL-DIFFERENTIATION SPECIFIC-RELATED"/>
    <property type="match status" value="1"/>
</dbReference>
<dbReference type="CDD" id="cd07302">
    <property type="entry name" value="CHD"/>
    <property type="match status" value="1"/>
</dbReference>
<feature type="transmembrane region" description="Helical" evidence="1">
    <location>
        <begin position="168"/>
        <end position="189"/>
    </location>
</feature>
<keyword evidence="1" id="KW-0472">Membrane</keyword>
<dbReference type="SUPFAM" id="SSF55073">
    <property type="entry name" value="Nucleotide cyclase"/>
    <property type="match status" value="1"/>
</dbReference>
<evidence type="ECO:0000313" key="3">
    <source>
        <dbReference type="EMBL" id="GGX66795.1"/>
    </source>
</evidence>
<dbReference type="GO" id="GO:0006171">
    <property type="term" value="P:cAMP biosynthetic process"/>
    <property type="evidence" value="ECO:0007669"/>
    <property type="project" value="TreeGrafter"/>
</dbReference>
<keyword evidence="1" id="KW-1133">Transmembrane helix</keyword>
<keyword evidence="4" id="KW-1185">Reference proteome</keyword>
<dbReference type="FunFam" id="3.30.70.1230:FF:000025">
    <property type="entry name" value="Adenylate cyclase 1"/>
    <property type="match status" value="1"/>
</dbReference>
<dbReference type="GO" id="GO:0035556">
    <property type="term" value="P:intracellular signal transduction"/>
    <property type="evidence" value="ECO:0007669"/>
    <property type="project" value="InterPro"/>
</dbReference>
<dbReference type="EMBL" id="BMXR01000010">
    <property type="protein sequence ID" value="GGX66795.1"/>
    <property type="molecule type" value="Genomic_DNA"/>
</dbReference>
<keyword evidence="1" id="KW-0812">Transmembrane</keyword>
<dbReference type="Pfam" id="PF00211">
    <property type="entry name" value="Guanylate_cyc"/>
    <property type="match status" value="1"/>
</dbReference>
<dbReference type="GO" id="GO:0004016">
    <property type="term" value="F:adenylate cyclase activity"/>
    <property type="evidence" value="ECO:0007669"/>
    <property type="project" value="UniProtKB-ARBA"/>
</dbReference>
<dbReference type="SMART" id="SM00044">
    <property type="entry name" value="CYCc"/>
    <property type="match status" value="1"/>
</dbReference>
<feature type="domain" description="Guanylate cyclase" evidence="2">
    <location>
        <begin position="245"/>
        <end position="380"/>
    </location>
</feature>
<proteinExistence type="predicted"/>
<organism evidence="3 4">
    <name type="scientific">Saccharospirillum salsuginis</name>
    <dbReference type="NCBI Taxonomy" id="418750"/>
    <lineage>
        <taxon>Bacteria</taxon>
        <taxon>Pseudomonadati</taxon>
        <taxon>Pseudomonadota</taxon>
        <taxon>Gammaproteobacteria</taxon>
        <taxon>Oceanospirillales</taxon>
        <taxon>Saccharospirillaceae</taxon>
        <taxon>Saccharospirillum</taxon>
    </lineage>
</organism>
<dbReference type="AlphaFoldDB" id="A0A918KKW3"/>
<dbReference type="RefSeq" id="WP_189611717.1">
    <property type="nucleotide sequence ID" value="NZ_BMXR01000010.1"/>
</dbReference>
<feature type="transmembrane region" description="Helical" evidence="1">
    <location>
        <begin position="138"/>
        <end position="156"/>
    </location>
</feature>
<reference evidence="3" key="1">
    <citation type="journal article" date="2014" name="Int. J. Syst. Evol. Microbiol.">
        <title>Complete genome sequence of Corynebacterium casei LMG S-19264T (=DSM 44701T), isolated from a smear-ripened cheese.</title>
        <authorList>
            <consortium name="US DOE Joint Genome Institute (JGI-PGF)"/>
            <person name="Walter F."/>
            <person name="Albersmeier A."/>
            <person name="Kalinowski J."/>
            <person name="Ruckert C."/>
        </authorList>
    </citation>
    <scope>NUCLEOTIDE SEQUENCE</scope>
    <source>
        <strain evidence="3">KCTC 22169</strain>
    </source>
</reference>
<sequence length="478" mass="53864">MSKRPVAQKKKKPAKPPATPDLDLYDDFTVLPISAEFNSRSLIYLTLAGTLVSILYTGQISNLFTIIVAFCLLYPTLIRFLSMPLRQRYPKQVGYTLMLFDAFFIGAILVAMGSPLVPTLLLIIMANASFICVGRTSSYILCLLFLVLGGGVMYAIEPVAYLTESSTITNVIAAIGAGLHVATNAYYTAQQARYLKTTRQELHTQSQKYRALSQKLSKYLSPQVWETIFRGKRDVKLETQRKRLVIFFSDIKGFSEISEMMEAEALTELINTYLTEMSRVVMKYGGTIDKFIGDAIMVFFGDPESKGARQDTLACVSMAIEMRKLMRVLRQRWRAQGIQQPLEIRMGINSGYCTVGNFGAETRMDYTILGKEVNLASRLESSAEPGEILVSYDTYAQIKDKILCREKGHIKAKGFSRPVPIYQVVDFRRDLGAKHSFTELELEGFTLSLDMEKVRNYDRDRILSAIEKVKTSLNNKTP</sequence>
<evidence type="ECO:0000259" key="2">
    <source>
        <dbReference type="PROSITE" id="PS50125"/>
    </source>
</evidence>
<gene>
    <name evidence="3" type="primary">cyaB</name>
    <name evidence="3" type="ORF">GCM10007392_38190</name>
</gene>
<feature type="transmembrane region" description="Helical" evidence="1">
    <location>
        <begin position="63"/>
        <end position="81"/>
    </location>
</feature>
<dbReference type="InterPro" id="IPR007894">
    <property type="entry name" value="MASE2"/>
</dbReference>
<dbReference type="Proteomes" id="UP000626148">
    <property type="component" value="Unassembled WGS sequence"/>
</dbReference>
<dbReference type="InterPro" id="IPR050697">
    <property type="entry name" value="Adenylyl/Guanylyl_Cyclase_3/4"/>
</dbReference>
<dbReference type="PROSITE" id="PS50125">
    <property type="entry name" value="GUANYLATE_CYCLASE_2"/>
    <property type="match status" value="1"/>
</dbReference>
<dbReference type="Gene3D" id="3.30.70.1230">
    <property type="entry name" value="Nucleotide cyclase"/>
    <property type="match status" value="1"/>
</dbReference>
<evidence type="ECO:0000313" key="4">
    <source>
        <dbReference type="Proteomes" id="UP000626148"/>
    </source>
</evidence>
<protein>
    <submittedName>
        <fullName evidence="3">Protein CyaB</fullName>
    </submittedName>
</protein>
<dbReference type="InterPro" id="IPR029787">
    <property type="entry name" value="Nucleotide_cyclase"/>
</dbReference>
<reference evidence="3" key="2">
    <citation type="submission" date="2020-09" db="EMBL/GenBank/DDBJ databases">
        <authorList>
            <person name="Sun Q."/>
            <person name="Kim S."/>
        </authorList>
    </citation>
    <scope>NUCLEOTIDE SEQUENCE</scope>
    <source>
        <strain evidence="3">KCTC 22169</strain>
    </source>
</reference>
<dbReference type="Pfam" id="PF05230">
    <property type="entry name" value="MASE2"/>
    <property type="match status" value="1"/>
</dbReference>